<comment type="caution">
    <text evidence="1">The sequence shown here is derived from an EMBL/GenBank/DDBJ whole genome shotgun (WGS) entry which is preliminary data.</text>
</comment>
<sequence length="102" mass="11624">MVTSLVTDEVQTYLDHRLLCIKYAQRTRYTCAVIETVICYRQNPRNSVANSAYLGFTNSGIRAVLEEILLRLPGINWLIKKEGAKEEAALYKSSIRTSQLKN</sequence>
<protein>
    <submittedName>
        <fullName evidence="1">Uncharacterized protein</fullName>
    </submittedName>
</protein>
<dbReference type="EMBL" id="CM042022">
    <property type="protein sequence ID" value="KAI3815396.1"/>
    <property type="molecule type" value="Genomic_DNA"/>
</dbReference>
<organism evidence="1 2">
    <name type="scientific">Smallanthus sonchifolius</name>
    <dbReference type="NCBI Taxonomy" id="185202"/>
    <lineage>
        <taxon>Eukaryota</taxon>
        <taxon>Viridiplantae</taxon>
        <taxon>Streptophyta</taxon>
        <taxon>Embryophyta</taxon>
        <taxon>Tracheophyta</taxon>
        <taxon>Spermatophyta</taxon>
        <taxon>Magnoliopsida</taxon>
        <taxon>eudicotyledons</taxon>
        <taxon>Gunneridae</taxon>
        <taxon>Pentapetalae</taxon>
        <taxon>asterids</taxon>
        <taxon>campanulids</taxon>
        <taxon>Asterales</taxon>
        <taxon>Asteraceae</taxon>
        <taxon>Asteroideae</taxon>
        <taxon>Heliantheae alliance</taxon>
        <taxon>Millerieae</taxon>
        <taxon>Smallanthus</taxon>
    </lineage>
</organism>
<reference evidence="2" key="1">
    <citation type="journal article" date="2022" name="Mol. Ecol. Resour.">
        <title>The genomes of chicory, endive, great burdock and yacon provide insights into Asteraceae palaeo-polyploidization history and plant inulin production.</title>
        <authorList>
            <person name="Fan W."/>
            <person name="Wang S."/>
            <person name="Wang H."/>
            <person name="Wang A."/>
            <person name="Jiang F."/>
            <person name="Liu H."/>
            <person name="Zhao H."/>
            <person name="Xu D."/>
            <person name="Zhang Y."/>
        </authorList>
    </citation>
    <scope>NUCLEOTIDE SEQUENCE [LARGE SCALE GENOMIC DNA]</scope>
    <source>
        <strain evidence="2">cv. Yunnan</strain>
    </source>
</reference>
<dbReference type="Proteomes" id="UP001056120">
    <property type="component" value="Linkage Group LG05"/>
</dbReference>
<reference evidence="1 2" key="2">
    <citation type="journal article" date="2022" name="Mol. Ecol. Resour.">
        <title>The genomes of chicory, endive, great burdock and yacon provide insights into Asteraceae paleo-polyploidization history and plant inulin production.</title>
        <authorList>
            <person name="Fan W."/>
            <person name="Wang S."/>
            <person name="Wang H."/>
            <person name="Wang A."/>
            <person name="Jiang F."/>
            <person name="Liu H."/>
            <person name="Zhao H."/>
            <person name="Xu D."/>
            <person name="Zhang Y."/>
        </authorList>
    </citation>
    <scope>NUCLEOTIDE SEQUENCE [LARGE SCALE GENOMIC DNA]</scope>
    <source>
        <strain evidence="2">cv. Yunnan</strain>
        <tissue evidence="1">Leaves</tissue>
    </source>
</reference>
<name>A0ACB9J6P9_9ASTR</name>
<evidence type="ECO:0000313" key="2">
    <source>
        <dbReference type="Proteomes" id="UP001056120"/>
    </source>
</evidence>
<gene>
    <name evidence="1" type="ORF">L1987_15063</name>
</gene>
<evidence type="ECO:0000313" key="1">
    <source>
        <dbReference type="EMBL" id="KAI3815396.1"/>
    </source>
</evidence>
<proteinExistence type="predicted"/>
<accession>A0ACB9J6P9</accession>
<keyword evidence="2" id="KW-1185">Reference proteome</keyword>